<dbReference type="EMBL" id="JASWJB010000033">
    <property type="protein sequence ID" value="KAK2608746.1"/>
    <property type="molecule type" value="Genomic_DNA"/>
</dbReference>
<comment type="caution">
    <text evidence="2">The sequence shown here is derived from an EMBL/GenBank/DDBJ whole genome shotgun (WGS) entry which is preliminary data.</text>
</comment>
<organism evidence="2 3">
    <name type="scientific">Conoideocrella luteorostrata</name>
    <dbReference type="NCBI Taxonomy" id="1105319"/>
    <lineage>
        <taxon>Eukaryota</taxon>
        <taxon>Fungi</taxon>
        <taxon>Dikarya</taxon>
        <taxon>Ascomycota</taxon>
        <taxon>Pezizomycotina</taxon>
        <taxon>Sordariomycetes</taxon>
        <taxon>Hypocreomycetidae</taxon>
        <taxon>Hypocreales</taxon>
        <taxon>Clavicipitaceae</taxon>
        <taxon>Conoideocrella</taxon>
    </lineage>
</organism>
<protein>
    <recommendedName>
        <fullName evidence="4">GrpB domain protein</fullName>
    </recommendedName>
</protein>
<reference evidence="2" key="1">
    <citation type="submission" date="2023-06" db="EMBL/GenBank/DDBJ databases">
        <title>Conoideocrella luteorostrata (Hypocreales: Clavicipitaceae), a potential biocontrol fungus for elongate hemlock scale in United States Christmas tree production areas.</title>
        <authorList>
            <person name="Barrett H."/>
            <person name="Lovett B."/>
            <person name="Macias A.M."/>
            <person name="Stajich J.E."/>
            <person name="Kasson M.T."/>
        </authorList>
    </citation>
    <scope>NUCLEOTIDE SEQUENCE</scope>
    <source>
        <strain evidence="2">ARSEF 14590</strain>
    </source>
</reference>
<dbReference type="PANTHER" id="PTHR34822:SF1">
    <property type="entry name" value="GRPB FAMILY PROTEIN"/>
    <property type="match status" value="1"/>
</dbReference>
<dbReference type="AlphaFoldDB" id="A0AAJ0CUS0"/>
<dbReference type="Pfam" id="PF04229">
    <property type="entry name" value="GrpB"/>
    <property type="match status" value="1"/>
</dbReference>
<sequence>MNATESTNGQTPSTRKQPTREDLIRDYSYDPAKVKRVSARKIPYSLSIVEPDPTWPSKFQSLKDRIEAALGPRALCVSHVGSTSIPGLPAKDIIDVDLTVADPGDEDSYVPALEAAGFQWVSYEPSWHNHHFFVCYEPMTNLHVFPEGCPELVRHLMFKNHIINHPHDRELYIKAKREASEAVTKSGEHPNQYNSRKEATIREILDRMWRDAGFIE</sequence>
<feature type="region of interest" description="Disordered" evidence="1">
    <location>
        <begin position="1"/>
        <end position="25"/>
    </location>
</feature>
<feature type="compositionally biased region" description="Polar residues" evidence="1">
    <location>
        <begin position="1"/>
        <end position="16"/>
    </location>
</feature>
<evidence type="ECO:0000313" key="2">
    <source>
        <dbReference type="EMBL" id="KAK2608746.1"/>
    </source>
</evidence>
<dbReference type="Gene3D" id="3.30.460.10">
    <property type="entry name" value="Beta Polymerase, domain 2"/>
    <property type="match status" value="1"/>
</dbReference>
<dbReference type="PANTHER" id="PTHR34822">
    <property type="entry name" value="GRPB DOMAIN PROTEIN (AFU_ORTHOLOGUE AFUA_1G01530)"/>
    <property type="match status" value="1"/>
</dbReference>
<dbReference type="SUPFAM" id="SSF81301">
    <property type="entry name" value="Nucleotidyltransferase"/>
    <property type="match status" value="1"/>
</dbReference>
<gene>
    <name evidence="2" type="ORF">QQS21_002735</name>
</gene>
<proteinExistence type="predicted"/>
<evidence type="ECO:0000256" key="1">
    <source>
        <dbReference type="SAM" id="MobiDB-lite"/>
    </source>
</evidence>
<name>A0AAJ0CUS0_9HYPO</name>
<keyword evidence="3" id="KW-1185">Reference proteome</keyword>
<dbReference type="InterPro" id="IPR007344">
    <property type="entry name" value="GrpB/CoaE"/>
</dbReference>
<dbReference type="Proteomes" id="UP001251528">
    <property type="component" value="Unassembled WGS sequence"/>
</dbReference>
<accession>A0AAJ0CUS0</accession>
<evidence type="ECO:0008006" key="4">
    <source>
        <dbReference type="Google" id="ProtNLM"/>
    </source>
</evidence>
<evidence type="ECO:0000313" key="3">
    <source>
        <dbReference type="Proteomes" id="UP001251528"/>
    </source>
</evidence>
<dbReference type="InterPro" id="IPR043519">
    <property type="entry name" value="NT_sf"/>
</dbReference>